<dbReference type="InterPro" id="IPR050999">
    <property type="entry name" value="ADP-ribosyltransferase_ARG"/>
</dbReference>
<protein>
    <recommendedName>
        <fullName evidence="7">NAD(P)(+)--arginine ADP-ribosyltransferase</fullName>
        <ecNumber evidence="7">2.4.2.31</ecNumber>
    </recommendedName>
    <alternativeName>
        <fullName evidence="7">Mono(ADP-ribosyl)transferase</fullName>
    </alternativeName>
</protein>
<organism evidence="9 10">
    <name type="scientific">Ranitomeya imitator</name>
    <name type="common">mimic poison frog</name>
    <dbReference type="NCBI Taxonomy" id="111125"/>
    <lineage>
        <taxon>Eukaryota</taxon>
        <taxon>Metazoa</taxon>
        <taxon>Chordata</taxon>
        <taxon>Craniata</taxon>
        <taxon>Vertebrata</taxon>
        <taxon>Euteleostomi</taxon>
        <taxon>Amphibia</taxon>
        <taxon>Batrachia</taxon>
        <taxon>Anura</taxon>
        <taxon>Neobatrachia</taxon>
        <taxon>Hyloidea</taxon>
        <taxon>Dendrobatidae</taxon>
        <taxon>Dendrobatinae</taxon>
        <taxon>Ranitomeya</taxon>
    </lineage>
</organism>
<keyword evidence="8" id="KW-0472">Membrane</keyword>
<evidence type="ECO:0000256" key="8">
    <source>
        <dbReference type="SAM" id="Phobius"/>
    </source>
</evidence>
<gene>
    <name evidence="9" type="ORF">RIMI_LOCUS9987496</name>
</gene>
<dbReference type="EMBL" id="CAUEEQ010021211">
    <property type="protein sequence ID" value="CAJ0943461.1"/>
    <property type="molecule type" value="Genomic_DNA"/>
</dbReference>
<keyword evidence="2 7" id="KW-0328">Glycosyltransferase</keyword>
<dbReference type="Gene3D" id="3.90.176.10">
    <property type="entry name" value="Toxin ADP-ribosyltransferase, Chain A, domain 1"/>
    <property type="match status" value="1"/>
</dbReference>
<dbReference type="InterPro" id="IPR000768">
    <property type="entry name" value="ART"/>
</dbReference>
<evidence type="ECO:0000256" key="1">
    <source>
        <dbReference type="ARBA" id="ARBA00009558"/>
    </source>
</evidence>
<keyword evidence="5 7" id="KW-0521">NADP</keyword>
<dbReference type="PRINTS" id="PR00970">
    <property type="entry name" value="RIBTRNSFRASE"/>
</dbReference>
<evidence type="ECO:0000256" key="2">
    <source>
        <dbReference type="ARBA" id="ARBA00022676"/>
    </source>
</evidence>
<keyword evidence="8" id="KW-0812">Transmembrane</keyword>
<comment type="similarity">
    <text evidence="1 7">Belongs to the Arg-specific ADP-ribosyltransferase family.</text>
</comment>
<dbReference type="PROSITE" id="PS51996">
    <property type="entry name" value="TR_MART"/>
    <property type="match status" value="1"/>
</dbReference>
<dbReference type="SUPFAM" id="SSF56399">
    <property type="entry name" value="ADP-ribosylation"/>
    <property type="match status" value="1"/>
</dbReference>
<evidence type="ECO:0000256" key="3">
    <source>
        <dbReference type="ARBA" id="ARBA00022679"/>
    </source>
</evidence>
<comment type="caution">
    <text evidence="9">The sequence shown here is derived from an EMBL/GenBank/DDBJ whole genome shotgun (WGS) entry which is preliminary data.</text>
</comment>
<dbReference type="Proteomes" id="UP001176940">
    <property type="component" value="Unassembled WGS sequence"/>
</dbReference>
<evidence type="ECO:0000313" key="10">
    <source>
        <dbReference type="Proteomes" id="UP001176940"/>
    </source>
</evidence>
<keyword evidence="10" id="KW-1185">Reference proteome</keyword>
<keyword evidence="7" id="KW-0520">NAD</keyword>
<proteinExistence type="inferred from homology"/>
<sequence length="309" mass="36356">MRSPRIRKVDVLDVKFMILGEKIKETFIFHFFFETTKNSGWAVDLSMMTDAFDDQYIGCTRQMEREMQNILDHEKKYKPFAIMWLLAEQTWTRIKPYSIFPRDFKDEYGIAMILYTKEEPFPIYQQLNRNVSIAGRSRDHYMSRFHFKALHYYLTRAIQVLGGGAGCDERSQVYRGSWMTYRDVSPDVRFGHFASSSLNWKIAQRFGTRTRFTIFSCFGVDIEIFSDFKEEEVLIPITEKFTAIKRSDNSYVLRSSGQHCSYYNCAYLGGEKRKDPICSSGKIPGIFVLNLLRISFFINLFFVPFSIKI</sequence>
<dbReference type="Pfam" id="PF01129">
    <property type="entry name" value="ART"/>
    <property type="match status" value="1"/>
</dbReference>
<dbReference type="PANTHER" id="PTHR10339:SF2">
    <property type="entry name" value="ECTO-ADP-RIBOSYLTRANSFERASE 5"/>
    <property type="match status" value="1"/>
</dbReference>
<keyword evidence="3 7" id="KW-0808">Transferase</keyword>
<evidence type="ECO:0000256" key="4">
    <source>
        <dbReference type="ARBA" id="ARBA00022695"/>
    </source>
</evidence>
<dbReference type="PANTHER" id="PTHR10339">
    <property type="entry name" value="ADP-RIBOSYLTRANSFERASE"/>
    <property type="match status" value="1"/>
</dbReference>
<feature type="transmembrane region" description="Helical" evidence="8">
    <location>
        <begin position="283"/>
        <end position="307"/>
    </location>
</feature>
<keyword evidence="8" id="KW-1133">Transmembrane helix</keyword>
<comment type="catalytic activity">
    <reaction evidence="6 7">
        <text>L-arginyl-[protein] + NAD(+) = N(omega)-(ADP-D-ribosyl)-L-arginyl-[protein] + nicotinamide + H(+)</text>
        <dbReference type="Rhea" id="RHEA:19149"/>
        <dbReference type="Rhea" id="RHEA-COMP:10532"/>
        <dbReference type="Rhea" id="RHEA-COMP:15087"/>
        <dbReference type="ChEBI" id="CHEBI:15378"/>
        <dbReference type="ChEBI" id="CHEBI:17154"/>
        <dbReference type="ChEBI" id="CHEBI:29965"/>
        <dbReference type="ChEBI" id="CHEBI:57540"/>
        <dbReference type="ChEBI" id="CHEBI:142554"/>
        <dbReference type="EC" id="2.4.2.31"/>
    </reaction>
</comment>
<evidence type="ECO:0000256" key="7">
    <source>
        <dbReference type="RuleBase" id="RU361228"/>
    </source>
</evidence>
<dbReference type="EC" id="2.4.2.31" evidence="7"/>
<reference evidence="9" key="1">
    <citation type="submission" date="2023-07" db="EMBL/GenBank/DDBJ databases">
        <authorList>
            <person name="Stuckert A."/>
        </authorList>
    </citation>
    <scope>NUCLEOTIDE SEQUENCE</scope>
</reference>
<accession>A0ABN9LJC5</accession>
<evidence type="ECO:0000256" key="5">
    <source>
        <dbReference type="ARBA" id="ARBA00022857"/>
    </source>
</evidence>
<evidence type="ECO:0000313" key="9">
    <source>
        <dbReference type="EMBL" id="CAJ0943461.1"/>
    </source>
</evidence>
<name>A0ABN9LJC5_9NEOB</name>
<evidence type="ECO:0000256" key="6">
    <source>
        <dbReference type="ARBA" id="ARBA00047597"/>
    </source>
</evidence>
<keyword evidence="4" id="KW-0548">Nucleotidyltransferase</keyword>
<dbReference type="PROSITE" id="PS01291">
    <property type="entry name" value="ART"/>
    <property type="match status" value="1"/>
</dbReference>